<protein>
    <submittedName>
        <fullName evidence="2">Uncharacterized protein</fullName>
    </submittedName>
</protein>
<keyword evidence="1" id="KW-0472">Membrane</keyword>
<proteinExistence type="predicted"/>
<dbReference type="EMBL" id="JBHUOQ010000001">
    <property type="protein sequence ID" value="MFD2830230.1"/>
    <property type="molecule type" value="Genomic_DNA"/>
</dbReference>
<evidence type="ECO:0000313" key="3">
    <source>
        <dbReference type="Proteomes" id="UP001597519"/>
    </source>
</evidence>
<organism evidence="2 3">
    <name type="scientific">Corticicoccus populi</name>
    <dbReference type="NCBI Taxonomy" id="1812821"/>
    <lineage>
        <taxon>Bacteria</taxon>
        <taxon>Bacillati</taxon>
        <taxon>Bacillota</taxon>
        <taxon>Bacilli</taxon>
        <taxon>Bacillales</taxon>
        <taxon>Staphylococcaceae</taxon>
        <taxon>Corticicoccus</taxon>
    </lineage>
</organism>
<reference evidence="3" key="1">
    <citation type="journal article" date="2019" name="Int. J. Syst. Evol. Microbiol.">
        <title>The Global Catalogue of Microorganisms (GCM) 10K type strain sequencing project: providing services to taxonomists for standard genome sequencing and annotation.</title>
        <authorList>
            <consortium name="The Broad Institute Genomics Platform"/>
            <consortium name="The Broad Institute Genome Sequencing Center for Infectious Disease"/>
            <person name="Wu L."/>
            <person name="Ma J."/>
        </authorList>
    </citation>
    <scope>NUCLEOTIDE SEQUENCE [LARGE SCALE GENOMIC DNA]</scope>
    <source>
        <strain evidence="3">KCTC 33575</strain>
    </source>
</reference>
<accession>A0ABW5WWG8</accession>
<keyword evidence="1" id="KW-0812">Transmembrane</keyword>
<evidence type="ECO:0000313" key="2">
    <source>
        <dbReference type="EMBL" id="MFD2830230.1"/>
    </source>
</evidence>
<name>A0ABW5WWG8_9STAP</name>
<keyword evidence="1" id="KW-1133">Transmembrane helix</keyword>
<dbReference type="Proteomes" id="UP001597519">
    <property type="component" value="Unassembled WGS sequence"/>
</dbReference>
<comment type="caution">
    <text evidence="2">The sequence shown here is derived from an EMBL/GenBank/DDBJ whole genome shotgun (WGS) entry which is preliminary data.</text>
</comment>
<evidence type="ECO:0000256" key="1">
    <source>
        <dbReference type="SAM" id="Phobius"/>
    </source>
</evidence>
<dbReference type="RefSeq" id="WP_377772958.1">
    <property type="nucleotide sequence ID" value="NZ_JBHUOQ010000001.1"/>
</dbReference>
<gene>
    <name evidence="2" type="ORF">ACFSX4_07070</name>
</gene>
<feature type="transmembrane region" description="Helical" evidence="1">
    <location>
        <begin position="20"/>
        <end position="42"/>
    </location>
</feature>
<keyword evidence="3" id="KW-1185">Reference proteome</keyword>
<sequence length="238" mass="27713">MEKGTGFWAKVNLFVEMPFSQYLLLPLVQYFIIPLILLWITYKGAQKGIEKYKHANTKELKIDDYYQEVSKDELVGLIQDWTDLFQQTELKMKVIADDAKKEMPKYLILKPGDSKNTVDLEDGTSIMKVSPDVYGLGKLIMKTWIYGKGKTTSLLADFQQHNYNKEESLTEIELKEYNTKLLAYIVLINVSLRKDLMNIDSNPFDLAKLKLNDISVEENFNMFKRMINQIEMEIKDAQ</sequence>